<keyword evidence="2 3" id="KW-0687">Ribonucleoprotein</keyword>
<keyword evidence="1 3" id="KW-0689">Ribosomal protein</keyword>
<dbReference type="GeneID" id="42365167"/>
<dbReference type="RefSeq" id="WP_153550403.1">
    <property type="nucleotide sequence ID" value="NZ_CP040089.1"/>
</dbReference>
<protein>
    <recommendedName>
        <fullName evidence="3">Small ribosomal subunit protein eS24</fullName>
    </recommendedName>
</protein>
<evidence type="ECO:0000256" key="3">
    <source>
        <dbReference type="HAMAP-Rule" id="MF_00545"/>
    </source>
</evidence>
<evidence type="ECO:0000313" key="6">
    <source>
        <dbReference type="Proteomes" id="UP000377803"/>
    </source>
</evidence>
<sequence>MEVQLTSVKENPLLDRREAEVKVNHEGEETPSKEDVKNRVAAENNLNEEEINVDSIYTGYGKNNSTATLKIFQEFEYDEELQEETIEEEVEVTQDLADAVAGTITEAKETLQAMEEVDWKAAIEAEKQDKNRTTLIDWLENQR</sequence>
<comment type="similarity">
    <text evidence="3">Belongs to the eukaryotic ribosomal protein eS24 family.</text>
</comment>
<evidence type="ECO:0000256" key="4">
    <source>
        <dbReference type="SAM" id="MobiDB-lite"/>
    </source>
</evidence>
<feature type="compositionally biased region" description="Basic and acidic residues" evidence="4">
    <location>
        <begin position="12"/>
        <end position="37"/>
    </location>
</feature>
<dbReference type="GO" id="GO:0005840">
    <property type="term" value="C:ribosome"/>
    <property type="evidence" value="ECO:0007669"/>
    <property type="project" value="UniProtKB-KW"/>
</dbReference>
<dbReference type="HAMAP" id="MF_00545">
    <property type="entry name" value="Ribosomal_eS24"/>
    <property type="match status" value="1"/>
</dbReference>
<evidence type="ECO:0000256" key="2">
    <source>
        <dbReference type="ARBA" id="ARBA00023274"/>
    </source>
</evidence>
<dbReference type="EMBL" id="CP040089">
    <property type="protein sequence ID" value="QGA80662.1"/>
    <property type="molecule type" value="Genomic_DNA"/>
</dbReference>
<dbReference type="GO" id="GO:1990904">
    <property type="term" value="C:ribonucleoprotein complex"/>
    <property type="evidence" value="ECO:0007669"/>
    <property type="project" value="UniProtKB-KW"/>
</dbReference>
<dbReference type="KEGG" id="ncon:LC1Nh_0778"/>
<reference evidence="6" key="1">
    <citation type="submission" date="2019-05" db="EMBL/GenBank/DDBJ databases">
        <title>Candidatus Nanohalobium constans, a novel model system to study the DPANN nano-sized archaea: genomic and physiological characterization of a nanoarchaeon co-cultured with its chitinotrophic host.</title>
        <authorList>
            <person name="La Cono V."/>
            <person name="Arcadi E."/>
            <person name="Crisafi F."/>
            <person name="Denaro R."/>
            <person name="La Spada G."/>
            <person name="Messina E."/>
            <person name="Smedile F."/>
            <person name="Toshchakov S.V."/>
            <person name="Shevchenko M.A."/>
            <person name="Golyshin P.N."/>
            <person name="Golyshina O.V."/>
            <person name="Ferrer M."/>
            <person name="Rohde M."/>
            <person name="Mushegian A."/>
            <person name="Sorokin D.Y."/>
            <person name="Giuliano L."/>
            <person name="Yakimov M.M."/>
        </authorList>
    </citation>
    <scope>NUCLEOTIDE SEQUENCE [LARGE SCALE GENOMIC DNA]</scope>
    <source>
        <strain evidence="6">LC1Nh</strain>
    </source>
</reference>
<dbReference type="OrthoDB" id="27533at2157"/>
<dbReference type="InterPro" id="IPR012678">
    <property type="entry name" value="Ribosomal_uL23/eL15/eS24_sf"/>
</dbReference>
<dbReference type="SUPFAM" id="SSF54189">
    <property type="entry name" value="Ribosomal proteins S24e, L23 and L15e"/>
    <property type="match status" value="1"/>
</dbReference>
<dbReference type="Pfam" id="PF01282">
    <property type="entry name" value="Ribosomal_S24e"/>
    <property type="match status" value="1"/>
</dbReference>
<dbReference type="AlphaFoldDB" id="A0A5Q0UG90"/>
<dbReference type="Gene3D" id="3.30.70.3370">
    <property type="match status" value="1"/>
</dbReference>
<dbReference type="GO" id="GO:0003735">
    <property type="term" value="F:structural constituent of ribosome"/>
    <property type="evidence" value="ECO:0007669"/>
    <property type="project" value="InterPro"/>
</dbReference>
<proteinExistence type="inferred from homology"/>
<evidence type="ECO:0000256" key="1">
    <source>
        <dbReference type="ARBA" id="ARBA00022980"/>
    </source>
</evidence>
<dbReference type="Proteomes" id="UP000377803">
    <property type="component" value="Chromosome"/>
</dbReference>
<organism evidence="5 6">
    <name type="scientific">Candidatus Nanohalobium constans</name>
    <dbReference type="NCBI Taxonomy" id="2565781"/>
    <lineage>
        <taxon>Archaea</taxon>
        <taxon>Candidatus Nanohalarchaeota</taxon>
        <taxon>Candidatus Nanohalobia</taxon>
        <taxon>Candidatus Nanohalobiales</taxon>
        <taxon>Candidatus Nanohalobiaceae</taxon>
        <taxon>Candidatus Nanohalobium</taxon>
    </lineage>
</organism>
<evidence type="ECO:0000313" key="5">
    <source>
        <dbReference type="EMBL" id="QGA80662.1"/>
    </source>
</evidence>
<dbReference type="InterPro" id="IPR053709">
    <property type="entry name" value="eRP_eS24_sf"/>
</dbReference>
<feature type="region of interest" description="Disordered" evidence="4">
    <location>
        <begin position="1"/>
        <end position="37"/>
    </location>
</feature>
<dbReference type="GO" id="GO:0006412">
    <property type="term" value="P:translation"/>
    <property type="evidence" value="ECO:0007669"/>
    <property type="project" value="UniProtKB-UniRule"/>
</dbReference>
<name>A0A5Q0UG90_9ARCH</name>
<gene>
    <name evidence="3 5" type="primary">rps24e</name>
    <name evidence="5" type="ORF">LC1Nh_0778</name>
</gene>
<keyword evidence="6" id="KW-1185">Reference proteome</keyword>
<dbReference type="InterPro" id="IPR001976">
    <property type="entry name" value="Ribosomal_eS24"/>
</dbReference>
<accession>A0A5Q0UG90</accession>